<evidence type="ECO:0000256" key="2">
    <source>
        <dbReference type="SAM" id="SignalP"/>
    </source>
</evidence>
<evidence type="ECO:0000313" key="3">
    <source>
        <dbReference type="EMBL" id="RYB90181.1"/>
    </source>
</evidence>
<dbReference type="OrthoDB" id="3761778at2"/>
<dbReference type="InterPro" id="IPR011049">
    <property type="entry name" value="Serralysin-like_metalloprot_C"/>
</dbReference>
<proteinExistence type="predicted"/>
<gene>
    <name evidence="3" type="ORF">EUA06_12375</name>
</gene>
<dbReference type="EMBL" id="SDWS01000005">
    <property type="protein sequence ID" value="RYB90181.1"/>
    <property type="molecule type" value="Genomic_DNA"/>
</dbReference>
<evidence type="ECO:0008006" key="5">
    <source>
        <dbReference type="Google" id="ProtNLM"/>
    </source>
</evidence>
<dbReference type="PROSITE" id="PS00330">
    <property type="entry name" value="HEMOLYSIN_CALCIUM"/>
    <property type="match status" value="1"/>
</dbReference>
<comment type="caution">
    <text evidence="3">The sequence shown here is derived from an EMBL/GenBank/DDBJ whole genome shotgun (WGS) entry which is preliminary data.</text>
</comment>
<dbReference type="Pfam" id="PF00353">
    <property type="entry name" value="HemolysinCabind"/>
    <property type="match status" value="1"/>
</dbReference>
<feature type="compositionally biased region" description="Basic and acidic residues" evidence="1">
    <location>
        <begin position="430"/>
        <end position="439"/>
    </location>
</feature>
<evidence type="ECO:0000313" key="4">
    <source>
        <dbReference type="Proteomes" id="UP000291838"/>
    </source>
</evidence>
<feature type="signal peptide" evidence="2">
    <location>
        <begin position="1"/>
        <end position="25"/>
    </location>
</feature>
<keyword evidence="4" id="KW-1185">Reference proteome</keyword>
<dbReference type="InterPro" id="IPR010916">
    <property type="entry name" value="TonB_box_CS"/>
</dbReference>
<dbReference type="InterPro" id="IPR001343">
    <property type="entry name" value="Hemolysn_Ca-bd"/>
</dbReference>
<feature type="compositionally biased region" description="Basic and acidic residues" evidence="1">
    <location>
        <begin position="414"/>
        <end position="424"/>
    </location>
</feature>
<dbReference type="AlphaFoldDB" id="A0A4Q2RMU0"/>
<dbReference type="RefSeq" id="WP_129476030.1">
    <property type="nucleotide sequence ID" value="NZ_SDWS01000005.1"/>
</dbReference>
<protein>
    <recommendedName>
        <fullName evidence="5">Calcium-binding protein</fullName>
    </recommendedName>
</protein>
<organism evidence="3 4">
    <name type="scientific">Nocardioides glacieisoli</name>
    <dbReference type="NCBI Taxonomy" id="1168730"/>
    <lineage>
        <taxon>Bacteria</taxon>
        <taxon>Bacillati</taxon>
        <taxon>Actinomycetota</taxon>
        <taxon>Actinomycetes</taxon>
        <taxon>Propionibacteriales</taxon>
        <taxon>Nocardioidaceae</taxon>
        <taxon>Nocardioides</taxon>
    </lineage>
</organism>
<dbReference type="GO" id="GO:0005509">
    <property type="term" value="F:calcium ion binding"/>
    <property type="evidence" value="ECO:0007669"/>
    <property type="project" value="InterPro"/>
</dbReference>
<dbReference type="InterPro" id="IPR018511">
    <property type="entry name" value="Hemolysin-typ_Ca-bd_CS"/>
</dbReference>
<dbReference type="Gene3D" id="2.150.10.10">
    <property type="entry name" value="Serralysin-like metalloprotease, C-terminal"/>
    <property type="match status" value="1"/>
</dbReference>
<accession>A0A4Q2RMU0</accession>
<dbReference type="SUPFAM" id="SSF51120">
    <property type="entry name" value="beta-Roll"/>
    <property type="match status" value="1"/>
</dbReference>
<dbReference type="PROSITE" id="PS00430">
    <property type="entry name" value="TONB_DEPENDENT_REC_1"/>
    <property type="match status" value="1"/>
</dbReference>
<sequence>MSRTTTALTTAALGLALLVPAGAQAAGETCQGQPATVVGTDSQALVGTEGPDVVVTNGASTVAALGGTDLVCVTGDVIGSPDTSRVVVIDTGAGDDSVEVSAERWSTRTELGDGADTFVATNDREQAVSTGRSDTGGSLAMLDAEPDVVRVTGSATVTTGERNLANPDVVDIATGSVQWHGRQSSPGAVTASSDGFLLLGSSSADIDLDARAGTMESADTSLTFSGFTGFELAATAKEGYVYFRGGRLPERFTLRADQGWGRYVAMGGGDDVYESDGLGSREENQVRGNGGRDRILLNLPRHEVTADTNRARVVAIGPGGGKSIGQTQGFEDLTLGARYADVRGARGSEEITVVACRATVSSRKGRDVVAFSDEIDDTWDPPRCGSWRGTAFGGHGNDVLLGGSGNDRLTGGPGKDRVEGRGGRDVCSGEQRRTCEKRA</sequence>
<name>A0A4Q2RMU0_9ACTN</name>
<feature type="chain" id="PRO_5020874336" description="Calcium-binding protein" evidence="2">
    <location>
        <begin position="26"/>
        <end position="439"/>
    </location>
</feature>
<dbReference type="PRINTS" id="PR00313">
    <property type="entry name" value="CABNDNGRPT"/>
</dbReference>
<dbReference type="Proteomes" id="UP000291838">
    <property type="component" value="Unassembled WGS sequence"/>
</dbReference>
<evidence type="ECO:0000256" key="1">
    <source>
        <dbReference type="SAM" id="MobiDB-lite"/>
    </source>
</evidence>
<feature type="region of interest" description="Disordered" evidence="1">
    <location>
        <begin position="398"/>
        <end position="439"/>
    </location>
</feature>
<keyword evidence="2" id="KW-0732">Signal</keyword>
<reference evidence="3 4" key="1">
    <citation type="submission" date="2019-01" db="EMBL/GenBank/DDBJ databases">
        <title>Novel species of Nocardioides.</title>
        <authorList>
            <person name="Liu Q."/>
            <person name="Xin Y.-H."/>
        </authorList>
    </citation>
    <scope>NUCLEOTIDE SEQUENCE [LARGE SCALE GENOMIC DNA]</scope>
    <source>
        <strain evidence="3 4">HLT3-15</strain>
    </source>
</reference>